<dbReference type="GO" id="GO:0032267">
    <property type="term" value="F:tRNA(Ile)-lysidine synthase activity"/>
    <property type="evidence" value="ECO:0007669"/>
    <property type="project" value="UniProtKB-EC"/>
</dbReference>
<dbReference type="PANTHER" id="PTHR43033:SF1">
    <property type="entry name" value="TRNA(ILE)-LYSIDINE SYNTHASE-RELATED"/>
    <property type="match status" value="1"/>
</dbReference>
<name>A0A6A6V3V6_9PLEO</name>
<dbReference type="InterPro" id="IPR014729">
    <property type="entry name" value="Rossmann-like_a/b/a_fold"/>
</dbReference>
<sequence>MESTIVPVTWPADLDLNDLNRFETEARRLRYQALGTVCRDMRLKCLLVAHHADDQAETIMMRLVHGRFRSGLQGMQPADWIPECQGIYGVHHSGGPQDFVSRNRPKPFPIETGGIRMLRPLLGFDKKRLIATCEELDTPWVEDHTNQDPTLTARNAVRHVMHTYKLPKALSNDSLLSLAEHMRGRLRAHATRAENLLVQRTRRTEMDLTTGSLIVDFPSASSFLPRSRISPEIQRTESAISFARNTAYLYLQRIVELISPREVSSIGQLSNAIDVIWPALSLDPPSGTRDINAHATITNVKSEADKKSSNAQPKGFCVFGVWFRPLWSPSDLVPSTLQDDAPSATNIEKSARYLLCRQPLDRNEAQNPNSCINIHPSSPPQWHLFDNRFWLWIKPSHESVMQETPLKIRMLSSKDISSLHKSMADRVEMSKAERYTDGQEENSLQSAPSKYPIDDVSCLNFMLSNTKPADLRYGVPAIFRVEESGEETLLALPTLERGFGFRTAQDVFERRVRYRKIDVGEPNKEFLRFVQGRDLRSFYEEARMGLAGVGTAKKRKFRPRVLEVE</sequence>
<protein>
    <recommendedName>
        <fullName evidence="1">tRNA(Ile)-lysidine synthetase</fullName>
        <ecNumber evidence="1">6.3.4.19</ecNumber>
    </recommendedName>
</protein>
<evidence type="ECO:0000256" key="6">
    <source>
        <dbReference type="ARBA" id="ARBA00048539"/>
    </source>
</evidence>
<evidence type="ECO:0000256" key="3">
    <source>
        <dbReference type="ARBA" id="ARBA00022694"/>
    </source>
</evidence>
<feature type="domain" description="tRNA(Ile)-lysidine/2-thiocytidine synthase N-terminal" evidence="7">
    <location>
        <begin position="17"/>
        <end position="159"/>
    </location>
</feature>
<comment type="catalytic activity">
    <reaction evidence="6">
        <text>cytidine(34) in tRNA(Ile2) + L-lysine + ATP = lysidine(34) in tRNA(Ile2) + AMP + diphosphate + H(+)</text>
        <dbReference type="Rhea" id="RHEA:43744"/>
        <dbReference type="Rhea" id="RHEA-COMP:10625"/>
        <dbReference type="Rhea" id="RHEA-COMP:10670"/>
        <dbReference type="ChEBI" id="CHEBI:15378"/>
        <dbReference type="ChEBI" id="CHEBI:30616"/>
        <dbReference type="ChEBI" id="CHEBI:32551"/>
        <dbReference type="ChEBI" id="CHEBI:33019"/>
        <dbReference type="ChEBI" id="CHEBI:82748"/>
        <dbReference type="ChEBI" id="CHEBI:83665"/>
        <dbReference type="ChEBI" id="CHEBI:456215"/>
        <dbReference type="EC" id="6.3.4.19"/>
    </reaction>
</comment>
<dbReference type="GO" id="GO:0005524">
    <property type="term" value="F:ATP binding"/>
    <property type="evidence" value="ECO:0007669"/>
    <property type="project" value="UniProtKB-KW"/>
</dbReference>
<dbReference type="EMBL" id="MU006584">
    <property type="protein sequence ID" value="KAF2745175.1"/>
    <property type="molecule type" value="Genomic_DNA"/>
</dbReference>
<dbReference type="PANTHER" id="PTHR43033">
    <property type="entry name" value="TRNA(ILE)-LYSIDINE SYNTHASE-RELATED"/>
    <property type="match status" value="1"/>
</dbReference>
<dbReference type="InterPro" id="IPR012094">
    <property type="entry name" value="tRNA_Ile_lys_synt"/>
</dbReference>
<evidence type="ECO:0000259" key="7">
    <source>
        <dbReference type="Pfam" id="PF01171"/>
    </source>
</evidence>
<dbReference type="Proteomes" id="UP000799440">
    <property type="component" value="Unassembled WGS sequence"/>
</dbReference>
<gene>
    <name evidence="8" type="ORF">M011DRAFT_469880</name>
</gene>
<evidence type="ECO:0000256" key="4">
    <source>
        <dbReference type="ARBA" id="ARBA00022741"/>
    </source>
</evidence>
<evidence type="ECO:0000256" key="2">
    <source>
        <dbReference type="ARBA" id="ARBA00022598"/>
    </source>
</evidence>
<keyword evidence="3" id="KW-0819">tRNA processing</keyword>
<reference evidence="8" key="1">
    <citation type="journal article" date="2020" name="Stud. Mycol.">
        <title>101 Dothideomycetes genomes: a test case for predicting lifestyles and emergence of pathogens.</title>
        <authorList>
            <person name="Haridas S."/>
            <person name="Albert R."/>
            <person name="Binder M."/>
            <person name="Bloem J."/>
            <person name="Labutti K."/>
            <person name="Salamov A."/>
            <person name="Andreopoulos B."/>
            <person name="Baker S."/>
            <person name="Barry K."/>
            <person name="Bills G."/>
            <person name="Bluhm B."/>
            <person name="Cannon C."/>
            <person name="Castanera R."/>
            <person name="Culley D."/>
            <person name="Daum C."/>
            <person name="Ezra D."/>
            <person name="Gonzalez J."/>
            <person name="Henrissat B."/>
            <person name="Kuo A."/>
            <person name="Liang C."/>
            <person name="Lipzen A."/>
            <person name="Lutzoni F."/>
            <person name="Magnuson J."/>
            <person name="Mondo S."/>
            <person name="Nolan M."/>
            <person name="Ohm R."/>
            <person name="Pangilinan J."/>
            <person name="Park H.-J."/>
            <person name="Ramirez L."/>
            <person name="Alfaro M."/>
            <person name="Sun H."/>
            <person name="Tritt A."/>
            <person name="Yoshinaga Y."/>
            <person name="Zwiers L.-H."/>
            <person name="Turgeon B."/>
            <person name="Goodwin S."/>
            <person name="Spatafora J."/>
            <person name="Crous P."/>
            <person name="Grigoriev I."/>
        </authorList>
    </citation>
    <scope>NUCLEOTIDE SEQUENCE</scope>
    <source>
        <strain evidence="8">CBS 119925</strain>
    </source>
</reference>
<dbReference type="AlphaFoldDB" id="A0A6A6V3V6"/>
<dbReference type="CDD" id="cd01992">
    <property type="entry name" value="TilS_N"/>
    <property type="match status" value="1"/>
</dbReference>
<keyword evidence="9" id="KW-1185">Reference proteome</keyword>
<evidence type="ECO:0000313" key="8">
    <source>
        <dbReference type="EMBL" id="KAF2745175.1"/>
    </source>
</evidence>
<evidence type="ECO:0000313" key="9">
    <source>
        <dbReference type="Proteomes" id="UP000799440"/>
    </source>
</evidence>
<dbReference type="Pfam" id="PF01171">
    <property type="entry name" value="ATP_bind_3"/>
    <property type="match status" value="1"/>
</dbReference>
<keyword evidence="4" id="KW-0547">Nucleotide-binding</keyword>
<dbReference type="OrthoDB" id="434144at2759"/>
<dbReference type="EC" id="6.3.4.19" evidence="1"/>
<dbReference type="InterPro" id="IPR011063">
    <property type="entry name" value="TilS/TtcA_N"/>
</dbReference>
<evidence type="ECO:0000256" key="1">
    <source>
        <dbReference type="ARBA" id="ARBA00013267"/>
    </source>
</evidence>
<dbReference type="InterPro" id="IPR012795">
    <property type="entry name" value="tRNA_Ile_lys_synt_N"/>
</dbReference>
<keyword evidence="2" id="KW-0436">Ligase</keyword>
<dbReference type="GO" id="GO:0008033">
    <property type="term" value="P:tRNA processing"/>
    <property type="evidence" value="ECO:0007669"/>
    <property type="project" value="UniProtKB-KW"/>
</dbReference>
<organism evidence="8 9">
    <name type="scientific">Sporormia fimetaria CBS 119925</name>
    <dbReference type="NCBI Taxonomy" id="1340428"/>
    <lineage>
        <taxon>Eukaryota</taxon>
        <taxon>Fungi</taxon>
        <taxon>Dikarya</taxon>
        <taxon>Ascomycota</taxon>
        <taxon>Pezizomycotina</taxon>
        <taxon>Dothideomycetes</taxon>
        <taxon>Pleosporomycetidae</taxon>
        <taxon>Pleosporales</taxon>
        <taxon>Sporormiaceae</taxon>
        <taxon>Sporormia</taxon>
    </lineage>
</organism>
<accession>A0A6A6V3V6</accession>
<evidence type="ECO:0000256" key="5">
    <source>
        <dbReference type="ARBA" id="ARBA00022840"/>
    </source>
</evidence>
<dbReference type="Gene3D" id="3.40.50.620">
    <property type="entry name" value="HUPs"/>
    <property type="match status" value="1"/>
</dbReference>
<dbReference type="SUPFAM" id="SSF52402">
    <property type="entry name" value="Adenine nucleotide alpha hydrolases-like"/>
    <property type="match status" value="1"/>
</dbReference>
<keyword evidence="5" id="KW-0067">ATP-binding</keyword>
<proteinExistence type="predicted"/>